<keyword evidence="7" id="KW-1185">Reference proteome</keyword>
<accession>A0A9W8CJQ4</accession>
<dbReference type="Proteomes" id="UP001145021">
    <property type="component" value="Unassembled WGS sequence"/>
</dbReference>
<dbReference type="PROSITE" id="PS00028">
    <property type="entry name" value="ZINC_FINGER_C2H2_1"/>
    <property type="match status" value="3"/>
</dbReference>
<protein>
    <recommendedName>
        <fullName evidence="5">C2H2-type domain-containing protein</fullName>
    </recommendedName>
</protein>
<evidence type="ECO:0000259" key="5">
    <source>
        <dbReference type="PROSITE" id="PS50157"/>
    </source>
</evidence>
<feature type="domain" description="C2H2-type" evidence="5">
    <location>
        <begin position="412"/>
        <end position="435"/>
    </location>
</feature>
<comment type="caution">
    <text evidence="6">The sequence shown here is derived from an EMBL/GenBank/DDBJ whole genome shotgun (WGS) entry which is preliminary data.</text>
</comment>
<dbReference type="PANTHER" id="PTHR23235">
    <property type="entry name" value="KRUEPPEL-LIKE TRANSCRIPTION FACTOR"/>
    <property type="match status" value="1"/>
</dbReference>
<dbReference type="SUPFAM" id="SSF57667">
    <property type="entry name" value="beta-beta-alpha zinc fingers"/>
    <property type="match status" value="2"/>
</dbReference>
<dbReference type="PANTHER" id="PTHR23235:SF120">
    <property type="entry name" value="KRUPPEL-LIKE FACTOR 15"/>
    <property type="match status" value="1"/>
</dbReference>
<reference evidence="6" key="1">
    <citation type="submission" date="2022-07" db="EMBL/GenBank/DDBJ databases">
        <title>Phylogenomic reconstructions and comparative analyses of Kickxellomycotina fungi.</title>
        <authorList>
            <person name="Reynolds N.K."/>
            <person name="Stajich J.E."/>
            <person name="Barry K."/>
            <person name="Grigoriev I.V."/>
            <person name="Crous P."/>
            <person name="Smith M.E."/>
        </authorList>
    </citation>
    <scope>NUCLEOTIDE SEQUENCE</scope>
    <source>
        <strain evidence="6">NBRC 105413</strain>
    </source>
</reference>
<keyword evidence="2 4" id="KW-0863">Zinc-finger</keyword>
<dbReference type="Pfam" id="PF13912">
    <property type="entry name" value="zf-C2H2_6"/>
    <property type="match status" value="2"/>
</dbReference>
<organism evidence="6 7">
    <name type="scientific">Coemansia asiatica</name>
    <dbReference type="NCBI Taxonomy" id="1052880"/>
    <lineage>
        <taxon>Eukaryota</taxon>
        <taxon>Fungi</taxon>
        <taxon>Fungi incertae sedis</taxon>
        <taxon>Zoopagomycota</taxon>
        <taxon>Kickxellomycotina</taxon>
        <taxon>Kickxellomycetes</taxon>
        <taxon>Kickxellales</taxon>
        <taxon>Kickxellaceae</taxon>
        <taxon>Coemansia</taxon>
    </lineage>
</organism>
<keyword evidence="3" id="KW-0862">Zinc</keyword>
<dbReference type="InterPro" id="IPR036236">
    <property type="entry name" value="Znf_C2H2_sf"/>
</dbReference>
<keyword evidence="1" id="KW-0479">Metal-binding</keyword>
<name>A0A9W8CJQ4_9FUNG</name>
<dbReference type="SMART" id="SM00355">
    <property type="entry name" value="ZnF_C2H2"/>
    <property type="match status" value="3"/>
</dbReference>
<dbReference type="GO" id="GO:0000981">
    <property type="term" value="F:DNA-binding transcription factor activity, RNA polymerase II-specific"/>
    <property type="evidence" value="ECO:0007669"/>
    <property type="project" value="TreeGrafter"/>
</dbReference>
<dbReference type="GO" id="GO:0008270">
    <property type="term" value="F:zinc ion binding"/>
    <property type="evidence" value="ECO:0007669"/>
    <property type="project" value="UniProtKB-KW"/>
</dbReference>
<dbReference type="GO" id="GO:0000978">
    <property type="term" value="F:RNA polymerase II cis-regulatory region sequence-specific DNA binding"/>
    <property type="evidence" value="ECO:0007669"/>
    <property type="project" value="TreeGrafter"/>
</dbReference>
<evidence type="ECO:0000313" key="7">
    <source>
        <dbReference type="Proteomes" id="UP001145021"/>
    </source>
</evidence>
<proteinExistence type="predicted"/>
<gene>
    <name evidence="6" type="ORF">LPJ64_003258</name>
</gene>
<dbReference type="Gene3D" id="3.30.160.60">
    <property type="entry name" value="Classic Zinc Finger"/>
    <property type="match status" value="2"/>
</dbReference>
<evidence type="ECO:0000256" key="1">
    <source>
        <dbReference type="ARBA" id="ARBA00022723"/>
    </source>
</evidence>
<feature type="domain" description="C2H2-type" evidence="5">
    <location>
        <begin position="352"/>
        <end position="379"/>
    </location>
</feature>
<evidence type="ECO:0000256" key="2">
    <source>
        <dbReference type="ARBA" id="ARBA00022771"/>
    </source>
</evidence>
<dbReference type="EMBL" id="JANBOH010000123">
    <property type="protein sequence ID" value="KAJ1645109.1"/>
    <property type="molecule type" value="Genomic_DNA"/>
</dbReference>
<evidence type="ECO:0000313" key="6">
    <source>
        <dbReference type="EMBL" id="KAJ1645109.1"/>
    </source>
</evidence>
<dbReference type="AlphaFoldDB" id="A0A9W8CJQ4"/>
<dbReference type="PROSITE" id="PS50157">
    <property type="entry name" value="ZINC_FINGER_C2H2_2"/>
    <property type="match status" value="3"/>
</dbReference>
<evidence type="ECO:0000256" key="3">
    <source>
        <dbReference type="ARBA" id="ARBA00022833"/>
    </source>
</evidence>
<dbReference type="InterPro" id="IPR013087">
    <property type="entry name" value="Znf_C2H2_type"/>
</dbReference>
<feature type="domain" description="C2H2-type" evidence="5">
    <location>
        <begin position="384"/>
        <end position="411"/>
    </location>
</feature>
<sequence>MDPFNSSVPCTATQLNADQVFGPYASSEYYSPSQQLQAEASRLVQPRALNAPALRQSASTNSFSGLDSMLPPRGPATAPIPTSVYAETPSAMSAVIEFDNLLASAYQSYLNTPANPIDFASPQFQIARSQTTPNASCPLFAPLDEIKPKDAHLTNDILDQLALADPSIRQSLVHAIVDFIKPTVAYQLVDTASTASTSAAAAATASSTSSLLAQAQTLASAAVSLVDESVVQQTPAMFADTPIFSDNSIPASDGQLMDSLLGLLSPPIADAMTPMVGPLATDVATPIILGMLDTSLHAKSGAMVAEDLPQTQDAEDMPLAKAMATPQKLKTAAKRAREDDEDNEDAGAAKRFHCDICNRGFSRQYNMRTHRQTHEPQSVKARPFGCYHCTRTFTRKHDLVRHQVLHDDSSAFKCSVCTRGFARQDVLERHARAVHKIGAH</sequence>
<evidence type="ECO:0000256" key="4">
    <source>
        <dbReference type="PROSITE-ProRule" id="PRU00042"/>
    </source>
</evidence>